<keyword evidence="4" id="KW-0963">Cytoplasm</keyword>
<proteinExistence type="predicted"/>
<dbReference type="FunFam" id="3.30.420.210:FF:000001">
    <property type="entry name" value="NSFL1 (P97) cofactor (P47)"/>
    <property type="match status" value="1"/>
</dbReference>
<evidence type="ECO:0000259" key="10">
    <source>
        <dbReference type="PROSITE" id="PS50033"/>
    </source>
</evidence>
<dbReference type="GO" id="GO:0005813">
    <property type="term" value="C:centrosome"/>
    <property type="evidence" value="ECO:0007669"/>
    <property type="project" value="UniProtKB-SubCell"/>
</dbReference>
<dbReference type="InterPro" id="IPR012989">
    <property type="entry name" value="SEP_domain"/>
</dbReference>
<dbReference type="EnsemblMetazoa" id="XM_021038693.2">
    <property type="protein sequence ID" value="XP_020894352.1"/>
    <property type="gene ID" value="LOC110233397"/>
</dbReference>
<dbReference type="Pfam" id="PF00789">
    <property type="entry name" value="UBX"/>
    <property type="match status" value="1"/>
</dbReference>
<dbReference type="GO" id="GO:0007030">
    <property type="term" value="P:Golgi organization"/>
    <property type="evidence" value="ECO:0007669"/>
    <property type="project" value="TreeGrafter"/>
</dbReference>
<evidence type="ECO:0000256" key="7">
    <source>
        <dbReference type="ARBA" id="ARBA00023212"/>
    </source>
</evidence>
<dbReference type="Gene3D" id="3.30.420.210">
    <property type="entry name" value="SEP domain"/>
    <property type="match status" value="1"/>
</dbReference>
<dbReference type="GO" id="GO:0031468">
    <property type="term" value="P:nuclear membrane reassembly"/>
    <property type="evidence" value="ECO:0007669"/>
    <property type="project" value="TreeGrafter"/>
</dbReference>
<reference evidence="12" key="1">
    <citation type="submission" date="2022-11" db="UniProtKB">
        <authorList>
            <consortium name="EnsemblMetazoa"/>
        </authorList>
    </citation>
    <scope>IDENTIFICATION</scope>
</reference>
<comment type="subcellular location">
    <subcellularLocation>
        <location evidence="2">Cytoplasm</location>
        <location evidence="2">Cytoskeleton</location>
        <location evidence="2">Microtubule organizing center</location>
        <location evidence="2">Centrosome</location>
    </subcellularLocation>
    <subcellularLocation>
        <location evidence="3">Golgi apparatus</location>
    </subcellularLocation>
    <subcellularLocation>
        <location evidence="1">Nucleus</location>
    </subcellularLocation>
</comment>
<dbReference type="SUPFAM" id="SSF102848">
    <property type="entry name" value="NSFL1 (p97 ATPase) cofactor p47, SEP domain"/>
    <property type="match status" value="1"/>
</dbReference>
<dbReference type="OMA" id="NKDHTDK"/>
<evidence type="ECO:0000256" key="9">
    <source>
        <dbReference type="SAM" id="MobiDB-lite"/>
    </source>
</evidence>
<name>A0A913WUJ5_EXADI</name>
<feature type="domain" description="UBX" evidence="10">
    <location>
        <begin position="273"/>
        <end position="350"/>
    </location>
</feature>
<dbReference type="SUPFAM" id="SSF46934">
    <property type="entry name" value="UBA-like"/>
    <property type="match status" value="1"/>
</dbReference>
<dbReference type="SUPFAM" id="SSF54236">
    <property type="entry name" value="Ubiquitin-like"/>
    <property type="match status" value="1"/>
</dbReference>
<keyword evidence="13" id="KW-1185">Reference proteome</keyword>
<dbReference type="SMART" id="SM00553">
    <property type="entry name" value="SEP"/>
    <property type="match status" value="1"/>
</dbReference>
<dbReference type="GO" id="GO:0005634">
    <property type="term" value="C:nucleus"/>
    <property type="evidence" value="ECO:0007669"/>
    <property type="project" value="UniProtKB-SubCell"/>
</dbReference>
<dbReference type="CDD" id="cd14348">
    <property type="entry name" value="UBA_p47"/>
    <property type="match status" value="1"/>
</dbReference>
<dbReference type="RefSeq" id="XP_020894352.1">
    <property type="nucleotide sequence ID" value="XM_021038693.2"/>
</dbReference>
<dbReference type="PROSITE" id="PS51399">
    <property type="entry name" value="SEP"/>
    <property type="match status" value="1"/>
</dbReference>
<evidence type="ECO:0000256" key="4">
    <source>
        <dbReference type="ARBA" id="ARBA00022490"/>
    </source>
</evidence>
<evidence type="ECO:0000256" key="1">
    <source>
        <dbReference type="ARBA" id="ARBA00004123"/>
    </source>
</evidence>
<evidence type="ECO:0000259" key="11">
    <source>
        <dbReference type="PROSITE" id="PS51399"/>
    </source>
</evidence>
<keyword evidence="8" id="KW-0539">Nucleus</keyword>
<dbReference type="PROSITE" id="PS50033">
    <property type="entry name" value="UBX"/>
    <property type="match status" value="1"/>
</dbReference>
<evidence type="ECO:0000256" key="5">
    <source>
        <dbReference type="ARBA" id="ARBA00022786"/>
    </source>
</evidence>
<feature type="domain" description="SEP" evidence="11">
    <location>
        <begin position="162"/>
        <end position="227"/>
    </location>
</feature>
<feature type="compositionally biased region" description="Polar residues" evidence="9">
    <location>
        <begin position="82"/>
        <end position="98"/>
    </location>
</feature>
<dbReference type="InterPro" id="IPR036241">
    <property type="entry name" value="NSFL1C_SEP_dom_sf"/>
</dbReference>
<dbReference type="GO" id="GO:0043130">
    <property type="term" value="F:ubiquitin binding"/>
    <property type="evidence" value="ECO:0007669"/>
    <property type="project" value="TreeGrafter"/>
</dbReference>
<evidence type="ECO:0000313" key="12">
    <source>
        <dbReference type="EnsemblMetazoa" id="XP_020894352.1"/>
    </source>
</evidence>
<dbReference type="KEGG" id="epa:110233397"/>
<keyword evidence="5" id="KW-0833">Ubl conjugation pathway</keyword>
<dbReference type="SMART" id="SM00166">
    <property type="entry name" value="UBX"/>
    <property type="match status" value="1"/>
</dbReference>
<organism evidence="12 13">
    <name type="scientific">Exaiptasia diaphana</name>
    <name type="common">Tropical sea anemone</name>
    <name type="synonym">Aiptasia pulchella</name>
    <dbReference type="NCBI Taxonomy" id="2652724"/>
    <lineage>
        <taxon>Eukaryota</taxon>
        <taxon>Metazoa</taxon>
        <taxon>Cnidaria</taxon>
        <taxon>Anthozoa</taxon>
        <taxon>Hexacorallia</taxon>
        <taxon>Actiniaria</taxon>
        <taxon>Aiptasiidae</taxon>
        <taxon>Exaiptasia</taxon>
    </lineage>
</organism>
<dbReference type="InterPro" id="IPR001012">
    <property type="entry name" value="UBX_dom"/>
</dbReference>
<dbReference type="GO" id="GO:0000045">
    <property type="term" value="P:autophagosome assembly"/>
    <property type="evidence" value="ECO:0007669"/>
    <property type="project" value="TreeGrafter"/>
</dbReference>
<evidence type="ECO:0000256" key="2">
    <source>
        <dbReference type="ARBA" id="ARBA00004300"/>
    </source>
</evidence>
<evidence type="ECO:0008006" key="14">
    <source>
        <dbReference type="Google" id="ProtNLM"/>
    </source>
</evidence>
<dbReference type="Gene3D" id="1.10.8.10">
    <property type="entry name" value="DNA helicase RuvA subunit, C-terminal domain"/>
    <property type="match status" value="1"/>
</dbReference>
<dbReference type="AlphaFoldDB" id="A0A913WUJ5"/>
<feature type="region of interest" description="Disordered" evidence="9">
    <location>
        <begin position="59"/>
        <end position="98"/>
    </location>
</feature>
<dbReference type="GO" id="GO:0005794">
    <property type="term" value="C:Golgi apparatus"/>
    <property type="evidence" value="ECO:0007669"/>
    <property type="project" value="UniProtKB-SubCell"/>
</dbReference>
<feature type="region of interest" description="Disordered" evidence="9">
    <location>
        <begin position="112"/>
        <end position="136"/>
    </location>
</feature>
<evidence type="ECO:0000313" key="13">
    <source>
        <dbReference type="Proteomes" id="UP000887567"/>
    </source>
</evidence>
<dbReference type="GO" id="GO:0043161">
    <property type="term" value="P:proteasome-mediated ubiquitin-dependent protein catabolic process"/>
    <property type="evidence" value="ECO:0007669"/>
    <property type="project" value="TreeGrafter"/>
</dbReference>
<dbReference type="Pfam" id="PF08059">
    <property type="entry name" value="SEP"/>
    <property type="match status" value="1"/>
</dbReference>
<feature type="compositionally biased region" description="Basic and acidic residues" evidence="9">
    <location>
        <begin position="112"/>
        <end position="124"/>
    </location>
</feature>
<dbReference type="InterPro" id="IPR009060">
    <property type="entry name" value="UBA-like_sf"/>
</dbReference>
<dbReference type="GO" id="GO:0061025">
    <property type="term" value="P:membrane fusion"/>
    <property type="evidence" value="ECO:0007669"/>
    <property type="project" value="TreeGrafter"/>
</dbReference>
<dbReference type="InterPro" id="IPR029071">
    <property type="entry name" value="Ubiquitin-like_domsf"/>
</dbReference>
<keyword evidence="6" id="KW-0333">Golgi apparatus</keyword>
<accession>A0A913WUJ5</accession>
<sequence length="352" mass="38721">MADEADKSRLTSEFSDVTGASSERAQFFLESSGWQLHIALSSFTSHNVRSSSRIATMASYKAREHENDSDEEQGQAFYAGGSDTSGQQILGPSRSNKNSDIAQDIFEEAKRHGAEEVHNDEPGPRRQTAPTFTGAGYRLGDTEGGPSQQVAGTSQPANEQHNREVILKFWSNGYTVDDGELLSFDDPNNKEFLDSVKKGEIPKELYRLSRGGEVHVNIEDHRQEEYTPPKKKKIIAFVGKGQKLGSPTPTVKFSDEKKGASSSSDVATVNFDQSKPSTSIQIRLADGTRLVSKFNHDQTVGDVRAFITAARPQMAGTSFVLMTTFPNKELMSNQQTIQEANLLNAVIVQRLK</sequence>
<protein>
    <recommendedName>
        <fullName evidence="14">NSFL1 cofactor p47</fullName>
    </recommendedName>
</protein>
<dbReference type="PANTHER" id="PTHR23333">
    <property type="entry name" value="UBX DOMAIN CONTAINING PROTEIN"/>
    <property type="match status" value="1"/>
</dbReference>
<keyword evidence="7" id="KW-0206">Cytoskeleton</keyword>
<dbReference type="Pfam" id="PF14555">
    <property type="entry name" value="UBA_4"/>
    <property type="match status" value="1"/>
</dbReference>
<dbReference type="Gene3D" id="3.10.20.90">
    <property type="entry name" value="Phosphatidylinositol 3-kinase Catalytic Subunit, Chain A, domain 1"/>
    <property type="match status" value="1"/>
</dbReference>
<evidence type="ECO:0000256" key="3">
    <source>
        <dbReference type="ARBA" id="ARBA00004555"/>
    </source>
</evidence>
<dbReference type="OrthoDB" id="25887at2759"/>
<dbReference type="GeneID" id="110233397"/>
<evidence type="ECO:0000256" key="6">
    <source>
        <dbReference type="ARBA" id="ARBA00023034"/>
    </source>
</evidence>
<dbReference type="Proteomes" id="UP000887567">
    <property type="component" value="Unplaced"/>
</dbReference>
<dbReference type="FunFam" id="3.10.20.90:FF:000179">
    <property type="entry name" value="Plant UBX domain-containing protein 4"/>
    <property type="match status" value="1"/>
</dbReference>
<dbReference type="PANTHER" id="PTHR23333:SF20">
    <property type="entry name" value="NSFL1 COFACTOR P47"/>
    <property type="match status" value="1"/>
</dbReference>
<evidence type="ECO:0000256" key="8">
    <source>
        <dbReference type="ARBA" id="ARBA00023242"/>
    </source>
</evidence>
<dbReference type="GO" id="GO:0005829">
    <property type="term" value="C:cytosol"/>
    <property type="evidence" value="ECO:0007669"/>
    <property type="project" value="TreeGrafter"/>
</dbReference>